<dbReference type="InterPro" id="IPR036513">
    <property type="entry name" value="STAS_dom_sf"/>
</dbReference>
<dbReference type="InterPro" id="IPR002645">
    <property type="entry name" value="STAS_dom"/>
</dbReference>
<dbReference type="Proteomes" id="UP001254564">
    <property type="component" value="Unassembled WGS sequence"/>
</dbReference>
<proteinExistence type="predicted"/>
<evidence type="ECO:0000259" key="1">
    <source>
        <dbReference type="PROSITE" id="PS50801"/>
    </source>
</evidence>
<protein>
    <submittedName>
        <fullName evidence="2">STAS domain-containing protein</fullName>
    </submittedName>
</protein>
<evidence type="ECO:0000313" key="2">
    <source>
        <dbReference type="EMBL" id="MDR5900421.1"/>
    </source>
</evidence>
<accession>A0ABU1H7Z8</accession>
<name>A0ABU1H7Z8_9GAMM</name>
<feature type="domain" description="STAS" evidence="1">
    <location>
        <begin position="1"/>
        <end position="54"/>
    </location>
</feature>
<comment type="caution">
    <text evidence="2">The sequence shown here is derived from an EMBL/GenBank/DDBJ whole genome shotgun (WGS) entry which is preliminary data.</text>
</comment>
<keyword evidence="3" id="KW-1185">Reference proteome</keyword>
<dbReference type="PROSITE" id="PS50801">
    <property type="entry name" value="STAS"/>
    <property type="match status" value="1"/>
</dbReference>
<dbReference type="EMBL" id="JARWAN010000043">
    <property type="protein sequence ID" value="MDR5900421.1"/>
    <property type="molecule type" value="Genomic_DNA"/>
</dbReference>
<organism evidence="2 3">
    <name type="scientific">Vreelandella vilamensis</name>
    <dbReference type="NCBI Taxonomy" id="531309"/>
    <lineage>
        <taxon>Bacteria</taxon>
        <taxon>Pseudomonadati</taxon>
        <taxon>Pseudomonadota</taxon>
        <taxon>Gammaproteobacteria</taxon>
        <taxon>Oceanospirillales</taxon>
        <taxon>Halomonadaceae</taxon>
        <taxon>Vreelandella</taxon>
    </lineage>
</organism>
<evidence type="ECO:0000313" key="3">
    <source>
        <dbReference type="Proteomes" id="UP001254564"/>
    </source>
</evidence>
<feature type="non-terminal residue" evidence="2">
    <location>
        <position position="1"/>
    </location>
</feature>
<dbReference type="Gene3D" id="3.30.750.24">
    <property type="entry name" value="STAS domain"/>
    <property type="match status" value="1"/>
</dbReference>
<reference evidence="2 3" key="1">
    <citation type="submission" date="2023-04" db="EMBL/GenBank/DDBJ databases">
        <title>A long-awaited taxogenomic arrangement of the family Halomonadaceae.</title>
        <authorList>
            <person name="De La Haba R."/>
            <person name="Chuvochina M."/>
            <person name="Wittouck S."/>
            <person name="Arahal D.R."/>
            <person name="Sanchez-Porro C."/>
            <person name="Hugenholtz P."/>
            <person name="Ventosa A."/>
        </authorList>
    </citation>
    <scope>NUCLEOTIDE SEQUENCE [LARGE SCALE GENOMIC DNA]</scope>
    <source>
        <strain evidence="2 3">DSM 21020</strain>
    </source>
</reference>
<gene>
    <name evidence="2" type="ORF">QC823_15765</name>
</gene>
<sequence>ALQSLIAEMKHEGVKLIIVGLKTRIIVKLRRAGVHKEVEELTYCRHLAQARTVALRWQKEQPEDLFLGT</sequence>